<comment type="similarity">
    <text evidence="2">Belongs to the tryptophan 2-monooxygenase family.</text>
</comment>
<gene>
    <name evidence="8" type="ORF">TL5120_03922</name>
</gene>
<evidence type="ECO:0000256" key="5">
    <source>
        <dbReference type="ARBA" id="ARBA00023070"/>
    </source>
</evidence>
<feature type="domain" description="Amine oxidase" evidence="7">
    <location>
        <begin position="155"/>
        <end position="383"/>
    </location>
</feature>
<dbReference type="AlphaFoldDB" id="A0A0P1FYT5"/>
<accession>A0A0P1FYT5</accession>
<comment type="pathway">
    <text evidence="1">Plant hormone metabolism; auxin biosynthesis.</text>
</comment>
<comment type="catalytic activity">
    <reaction evidence="6">
        <text>L-tryptophan + O2 = indole-3-acetamide + CO2 + H2O</text>
        <dbReference type="Rhea" id="RHEA:16165"/>
        <dbReference type="ChEBI" id="CHEBI:15377"/>
        <dbReference type="ChEBI" id="CHEBI:15379"/>
        <dbReference type="ChEBI" id="CHEBI:16031"/>
        <dbReference type="ChEBI" id="CHEBI:16526"/>
        <dbReference type="ChEBI" id="CHEBI:57912"/>
        <dbReference type="EC" id="1.13.12.3"/>
    </reaction>
</comment>
<name>A0A0P1FYT5_9RHOB</name>
<proteinExistence type="inferred from homology"/>
<sequence length="385" mass="41856">MISRRAFGLSALAAALVGPELGRAKAGQRVIVVGAGVAGITAGYLLRRAGAQVTILEAAPHWGGRIKRLEGFADFPIDLGAEWIHADHSVLSEIVDNPAANVDEETITYRPKTYDTWDGESRGSANWLRLAYAERKFKRTTWYGFFERHMLPSVSASLRLNEPVSRIEHSGTGVTVTTAKARYSGDHVIVATPLSVLQKGGISFAPGLPRRITAALGNAVFGSGLKAFFKFKERFYGDITLPHGASGFTADTWSERIFYNAAFGKDSSDHVLGLFQNSNVPLATARQSDAQIQRDLLAELDRIYDGAASQLVEKVQVQNWDRVPYINGTYANDYDEGDQGTLVYAFRPVAGRLFFAGEALGGEVRSTVHGAAFSAYEAVDQLLHA</sequence>
<evidence type="ECO:0000256" key="1">
    <source>
        <dbReference type="ARBA" id="ARBA00004814"/>
    </source>
</evidence>
<dbReference type="Gene3D" id="3.50.50.60">
    <property type="entry name" value="FAD/NAD(P)-binding domain"/>
    <property type="match status" value="2"/>
</dbReference>
<dbReference type="GO" id="GO:0050361">
    <property type="term" value="F:tryptophan 2-monooxygenase activity"/>
    <property type="evidence" value="ECO:0007669"/>
    <property type="project" value="UniProtKB-EC"/>
</dbReference>
<organism evidence="8 9">
    <name type="scientific">Thalassovita autumnalis</name>
    <dbReference type="NCBI Taxonomy" id="2072972"/>
    <lineage>
        <taxon>Bacteria</taxon>
        <taxon>Pseudomonadati</taxon>
        <taxon>Pseudomonadota</taxon>
        <taxon>Alphaproteobacteria</taxon>
        <taxon>Rhodobacterales</taxon>
        <taxon>Roseobacteraceae</taxon>
        <taxon>Thalassovita</taxon>
    </lineage>
</organism>
<evidence type="ECO:0000256" key="3">
    <source>
        <dbReference type="ARBA" id="ARBA00012535"/>
    </source>
</evidence>
<dbReference type="PANTHER" id="PTHR10742">
    <property type="entry name" value="FLAVIN MONOAMINE OXIDASE"/>
    <property type="match status" value="1"/>
</dbReference>
<dbReference type="Proteomes" id="UP000051887">
    <property type="component" value="Unassembled WGS sequence"/>
</dbReference>
<dbReference type="SUPFAM" id="SSF54373">
    <property type="entry name" value="FAD-linked reductases, C-terminal domain"/>
    <property type="match status" value="1"/>
</dbReference>
<dbReference type="InterPro" id="IPR036188">
    <property type="entry name" value="FAD/NAD-bd_sf"/>
</dbReference>
<evidence type="ECO:0000313" key="9">
    <source>
        <dbReference type="Proteomes" id="UP000051887"/>
    </source>
</evidence>
<dbReference type="PRINTS" id="PR00420">
    <property type="entry name" value="RNGMNOXGNASE"/>
</dbReference>
<evidence type="ECO:0000256" key="6">
    <source>
        <dbReference type="ARBA" id="ARBA00047321"/>
    </source>
</evidence>
<dbReference type="PANTHER" id="PTHR10742:SF410">
    <property type="entry name" value="LYSINE-SPECIFIC HISTONE DEMETHYLASE 2"/>
    <property type="match status" value="1"/>
</dbReference>
<dbReference type="InterPro" id="IPR050281">
    <property type="entry name" value="Flavin_monoamine_oxidase"/>
</dbReference>
<dbReference type="GO" id="GO:0009851">
    <property type="term" value="P:auxin biosynthetic process"/>
    <property type="evidence" value="ECO:0007669"/>
    <property type="project" value="UniProtKB-KW"/>
</dbReference>
<dbReference type="RefSeq" id="WP_058245232.1">
    <property type="nucleotide sequence ID" value="NZ_CYSC01000044.1"/>
</dbReference>
<dbReference type="EMBL" id="CYSC01000044">
    <property type="protein sequence ID" value="CUH74104.1"/>
    <property type="molecule type" value="Genomic_DNA"/>
</dbReference>
<dbReference type="Pfam" id="PF01593">
    <property type="entry name" value="Amino_oxidase"/>
    <property type="match status" value="1"/>
</dbReference>
<reference evidence="8 9" key="1">
    <citation type="submission" date="2015-09" db="EMBL/GenBank/DDBJ databases">
        <authorList>
            <consortium name="Swine Surveillance"/>
        </authorList>
    </citation>
    <scope>NUCLEOTIDE SEQUENCE [LARGE SCALE GENOMIC DNA]</scope>
    <source>
        <strain evidence="8 9">5120</strain>
    </source>
</reference>
<dbReference type="EC" id="1.13.12.3" evidence="3"/>
<evidence type="ECO:0000259" key="7">
    <source>
        <dbReference type="Pfam" id="PF01593"/>
    </source>
</evidence>
<dbReference type="SUPFAM" id="SSF51905">
    <property type="entry name" value="FAD/NAD(P)-binding domain"/>
    <property type="match status" value="1"/>
</dbReference>
<protein>
    <recommendedName>
        <fullName evidence="4">Tryptophan 2-monooxygenase</fullName>
        <ecNumber evidence="3">1.13.12.3</ecNumber>
    </recommendedName>
</protein>
<dbReference type="InterPro" id="IPR002937">
    <property type="entry name" value="Amino_oxidase"/>
</dbReference>
<keyword evidence="5" id="KW-0073">Auxin biosynthesis</keyword>
<dbReference type="Pfam" id="PF13450">
    <property type="entry name" value="NAD_binding_8"/>
    <property type="match status" value="1"/>
</dbReference>
<evidence type="ECO:0000313" key="8">
    <source>
        <dbReference type="EMBL" id="CUH74104.1"/>
    </source>
</evidence>
<evidence type="ECO:0000256" key="2">
    <source>
        <dbReference type="ARBA" id="ARBA00005833"/>
    </source>
</evidence>
<evidence type="ECO:0000256" key="4">
    <source>
        <dbReference type="ARBA" id="ARBA00017871"/>
    </source>
</evidence>